<organism evidence="1 2">
    <name type="scientific">Thermodesulfovibrio yellowstonii</name>
    <dbReference type="NCBI Taxonomy" id="28262"/>
    <lineage>
        <taxon>Bacteria</taxon>
        <taxon>Pseudomonadati</taxon>
        <taxon>Nitrospirota</taxon>
        <taxon>Thermodesulfovibrionia</taxon>
        <taxon>Thermodesulfovibrionales</taxon>
        <taxon>Thermodesulfovibrionaceae</taxon>
        <taxon>Thermodesulfovibrio</taxon>
    </lineage>
</organism>
<dbReference type="AlphaFoldDB" id="A0A9W6LK84"/>
<name>A0A9W6LK84_9BACT</name>
<accession>A0A9W6LK84</accession>
<evidence type="ECO:0000313" key="2">
    <source>
        <dbReference type="Proteomes" id="UP001144297"/>
    </source>
</evidence>
<proteinExistence type="predicted"/>
<evidence type="ECO:0000313" key="1">
    <source>
        <dbReference type="EMBL" id="GLI53971.1"/>
    </source>
</evidence>
<keyword evidence="2" id="KW-1185">Reference proteome</keyword>
<protein>
    <submittedName>
        <fullName evidence="1">Uncharacterized protein</fullName>
    </submittedName>
</protein>
<comment type="caution">
    <text evidence="1">The sequence shown here is derived from an EMBL/GenBank/DDBJ whole genome shotgun (WGS) entry which is preliminary data.</text>
</comment>
<dbReference type="Proteomes" id="UP001144297">
    <property type="component" value="Unassembled WGS sequence"/>
</dbReference>
<sequence length="91" mass="10875">MKQRIKPHFFGMRKEDYERLIELGMTHAALNVLKHNPARFFREFSRYTKNVTDEHKAELYMLAFQIATDKDRARIDSIIYNKRTRKEGVAA</sequence>
<dbReference type="EMBL" id="BSDX01000001">
    <property type="protein sequence ID" value="GLI53971.1"/>
    <property type="molecule type" value="Genomic_DNA"/>
</dbReference>
<reference evidence="1" key="1">
    <citation type="submission" date="2022-12" db="EMBL/GenBank/DDBJ databases">
        <title>Reference genome sequencing for broad-spectrum identification of bacterial and archaeal isolates by mass spectrometry.</title>
        <authorList>
            <person name="Sekiguchi Y."/>
            <person name="Tourlousse D.M."/>
        </authorList>
    </citation>
    <scope>NUCLEOTIDE SEQUENCE</scope>
    <source>
        <strain evidence="1">TSL-P1</strain>
    </source>
</reference>
<gene>
    <name evidence="1" type="ORF">TISLANDTSLP1_16640</name>
</gene>